<dbReference type="Proteomes" id="UP001163321">
    <property type="component" value="Chromosome 8"/>
</dbReference>
<dbReference type="EMBL" id="CM047587">
    <property type="protein sequence ID" value="KAI9908495.1"/>
    <property type="molecule type" value="Genomic_DNA"/>
</dbReference>
<name>A0ACC0VRB6_9STRA</name>
<proteinExistence type="predicted"/>
<reference evidence="1 2" key="1">
    <citation type="journal article" date="2022" name="bioRxiv">
        <title>The genome of the oomycete Peronosclerospora sorghi, a cosmopolitan pathogen of maize and sorghum, is inflated with dispersed pseudogenes.</title>
        <authorList>
            <person name="Fletcher K."/>
            <person name="Martin F."/>
            <person name="Isakeit T."/>
            <person name="Cavanaugh K."/>
            <person name="Magill C."/>
            <person name="Michelmore R."/>
        </authorList>
    </citation>
    <scope>NUCLEOTIDE SEQUENCE [LARGE SCALE GENOMIC DNA]</scope>
    <source>
        <strain evidence="1">P6</strain>
    </source>
</reference>
<keyword evidence="2" id="KW-1185">Reference proteome</keyword>
<evidence type="ECO:0000313" key="2">
    <source>
        <dbReference type="Proteomes" id="UP001163321"/>
    </source>
</evidence>
<comment type="caution">
    <text evidence="1">The sequence shown here is derived from an EMBL/GenBank/DDBJ whole genome shotgun (WGS) entry which is preliminary data.</text>
</comment>
<sequence length="230" mass="26364">MQNLFPAAMDLAHNLLQYLIFALLVLSIVFILWKSATCYKLLRDIFCCRSCIHFCAWHVHYDEADLRTLRELEQSPHRDRVGINGAYRMYQARRSRLSLRLASWREDVERSGDKDGHVHHKLAQLRAAYNQCHQCLPVASPETDGRTSGHRVISTPSIPFDIRAVETTHGVDRLNSLSTVPVLLDLPEPEYKLVQSTPRHEPLARAGHRAIVIPDEEEEKRDVVPCDLIV</sequence>
<organism evidence="1 2">
    <name type="scientific">Peronosclerospora sorghi</name>
    <dbReference type="NCBI Taxonomy" id="230839"/>
    <lineage>
        <taxon>Eukaryota</taxon>
        <taxon>Sar</taxon>
        <taxon>Stramenopiles</taxon>
        <taxon>Oomycota</taxon>
        <taxon>Peronosporomycetes</taxon>
        <taxon>Peronosporales</taxon>
        <taxon>Peronosporaceae</taxon>
        <taxon>Peronosclerospora</taxon>
    </lineage>
</organism>
<evidence type="ECO:0000313" key="1">
    <source>
        <dbReference type="EMBL" id="KAI9908495.1"/>
    </source>
</evidence>
<protein>
    <submittedName>
        <fullName evidence="1">Uncharacterized protein</fullName>
    </submittedName>
</protein>
<gene>
    <name evidence="1" type="ORF">PsorP6_003419</name>
</gene>
<accession>A0ACC0VRB6</accession>